<proteinExistence type="predicted"/>
<accession>A0AAV2FVE8</accession>
<dbReference type="Proteomes" id="UP001497516">
    <property type="component" value="Chromosome 7"/>
</dbReference>
<gene>
    <name evidence="1" type="ORF">LTRI10_LOCUS42036</name>
</gene>
<name>A0AAV2FVE8_9ROSI</name>
<dbReference type="AlphaFoldDB" id="A0AAV2FVE8"/>
<evidence type="ECO:0000313" key="1">
    <source>
        <dbReference type="EMBL" id="CAL1402002.1"/>
    </source>
</evidence>
<dbReference type="EMBL" id="OZ034820">
    <property type="protein sequence ID" value="CAL1402002.1"/>
    <property type="molecule type" value="Genomic_DNA"/>
</dbReference>
<protein>
    <submittedName>
        <fullName evidence="1">Uncharacterized protein</fullName>
    </submittedName>
</protein>
<sequence>MGWVWVSRYPPWTCPIAIPTDNGISSARCLVAATMLGWSHGNGERRCEASGGVDQVDGGGLGREELKLQDGSGVGRRLRVR</sequence>
<reference evidence="1 2" key="1">
    <citation type="submission" date="2024-04" db="EMBL/GenBank/DDBJ databases">
        <authorList>
            <person name="Fracassetti M."/>
        </authorList>
    </citation>
    <scope>NUCLEOTIDE SEQUENCE [LARGE SCALE GENOMIC DNA]</scope>
</reference>
<evidence type="ECO:0000313" key="2">
    <source>
        <dbReference type="Proteomes" id="UP001497516"/>
    </source>
</evidence>
<organism evidence="1 2">
    <name type="scientific">Linum trigynum</name>
    <dbReference type="NCBI Taxonomy" id="586398"/>
    <lineage>
        <taxon>Eukaryota</taxon>
        <taxon>Viridiplantae</taxon>
        <taxon>Streptophyta</taxon>
        <taxon>Embryophyta</taxon>
        <taxon>Tracheophyta</taxon>
        <taxon>Spermatophyta</taxon>
        <taxon>Magnoliopsida</taxon>
        <taxon>eudicotyledons</taxon>
        <taxon>Gunneridae</taxon>
        <taxon>Pentapetalae</taxon>
        <taxon>rosids</taxon>
        <taxon>fabids</taxon>
        <taxon>Malpighiales</taxon>
        <taxon>Linaceae</taxon>
        <taxon>Linum</taxon>
    </lineage>
</organism>
<keyword evidence="2" id="KW-1185">Reference proteome</keyword>